<dbReference type="Gene3D" id="2.30.110.10">
    <property type="entry name" value="Electron Transport, Fmn-binding Protein, Chain A"/>
    <property type="match status" value="1"/>
</dbReference>
<dbReference type="Proteomes" id="UP001152755">
    <property type="component" value="Unassembled WGS sequence"/>
</dbReference>
<evidence type="ECO:0000313" key="5">
    <source>
        <dbReference type="Proteomes" id="UP001152755"/>
    </source>
</evidence>
<dbReference type="RefSeq" id="WP_277830928.1">
    <property type="nucleotide sequence ID" value="NZ_JAAIVF010000001.1"/>
</dbReference>
<dbReference type="InterPro" id="IPR002563">
    <property type="entry name" value="Flavin_Rdtase-like_dom"/>
</dbReference>
<sequence>MIKTDAADPLALDPAELRSVLGHFCTGVTVITAHDGDQPHGFACQSFVSLSLDPPYVSFCPARTSTSWPRLRDAGDLCINVLAHDQGELCRGFSVSGADKFAGVDWAPGANGAPAVNGVIARVEATVEHEHDAGDHTIVIARVTRLEALRDERPLLFYKGKFGSFAD</sequence>
<keyword evidence="2" id="KW-0560">Oxidoreductase</keyword>
<dbReference type="GO" id="GO:0010181">
    <property type="term" value="F:FMN binding"/>
    <property type="evidence" value="ECO:0007669"/>
    <property type="project" value="InterPro"/>
</dbReference>
<dbReference type="EMBL" id="JANRHA010000004">
    <property type="protein sequence ID" value="MDG3014499.1"/>
    <property type="molecule type" value="Genomic_DNA"/>
</dbReference>
<evidence type="ECO:0000256" key="2">
    <source>
        <dbReference type="ARBA" id="ARBA00023002"/>
    </source>
</evidence>
<dbReference type="InterPro" id="IPR012349">
    <property type="entry name" value="Split_barrel_FMN-bd"/>
</dbReference>
<dbReference type="Pfam" id="PF01613">
    <property type="entry name" value="Flavin_Reduct"/>
    <property type="match status" value="1"/>
</dbReference>
<evidence type="ECO:0000256" key="1">
    <source>
        <dbReference type="ARBA" id="ARBA00008898"/>
    </source>
</evidence>
<comment type="similarity">
    <text evidence="1">Belongs to the non-flavoprotein flavin reductase family.</text>
</comment>
<dbReference type="PANTHER" id="PTHR30466:SF11">
    <property type="entry name" value="FLAVIN-DEPENDENT MONOOXYGENASE, REDUCTASE SUBUNIT HSAB"/>
    <property type="match status" value="1"/>
</dbReference>
<dbReference type="InterPro" id="IPR050268">
    <property type="entry name" value="NADH-dep_flavin_reductase"/>
</dbReference>
<dbReference type="SUPFAM" id="SSF50475">
    <property type="entry name" value="FMN-binding split barrel"/>
    <property type="match status" value="1"/>
</dbReference>
<proteinExistence type="inferred from homology"/>
<protein>
    <submittedName>
        <fullName evidence="4">Flavin reductase family protein</fullName>
    </submittedName>
</protein>
<comment type="caution">
    <text evidence="4">The sequence shown here is derived from an EMBL/GenBank/DDBJ whole genome shotgun (WGS) entry which is preliminary data.</text>
</comment>
<accession>A0A9X4LY48</accession>
<organism evidence="4 5">
    <name type="scientific">Speluncibacter jeojiensis</name>
    <dbReference type="NCBI Taxonomy" id="2710754"/>
    <lineage>
        <taxon>Bacteria</taxon>
        <taxon>Bacillati</taxon>
        <taxon>Actinomycetota</taxon>
        <taxon>Actinomycetes</taxon>
        <taxon>Mycobacteriales</taxon>
        <taxon>Speluncibacteraceae</taxon>
        <taxon>Speluncibacter</taxon>
    </lineage>
</organism>
<gene>
    <name evidence="4" type="ORF">NVS88_08000</name>
</gene>
<feature type="domain" description="Flavin reductase like" evidence="3">
    <location>
        <begin position="21"/>
        <end position="164"/>
    </location>
</feature>
<dbReference type="SMART" id="SM00903">
    <property type="entry name" value="Flavin_Reduct"/>
    <property type="match status" value="1"/>
</dbReference>
<name>A0A9X4LY48_9ACTN</name>
<keyword evidence="5" id="KW-1185">Reference proteome</keyword>
<dbReference type="AlphaFoldDB" id="A0A9X4LY48"/>
<reference evidence="4" key="1">
    <citation type="submission" date="2022-08" db="EMBL/GenBank/DDBJ databases">
        <title>Genome analysis of Corynebacteriales strain.</title>
        <authorList>
            <person name="Lee S.D."/>
        </authorList>
    </citation>
    <scope>NUCLEOTIDE SEQUENCE</scope>
    <source>
        <strain evidence="4">D3-21</strain>
    </source>
</reference>
<evidence type="ECO:0000313" key="4">
    <source>
        <dbReference type="EMBL" id="MDG3014499.1"/>
    </source>
</evidence>
<evidence type="ECO:0000259" key="3">
    <source>
        <dbReference type="SMART" id="SM00903"/>
    </source>
</evidence>
<dbReference type="PANTHER" id="PTHR30466">
    <property type="entry name" value="FLAVIN REDUCTASE"/>
    <property type="match status" value="1"/>
</dbReference>
<dbReference type="GO" id="GO:0042602">
    <property type="term" value="F:riboflavin reductase (NADPH) activity"/>
    <property type="evidence" value="ECO:0007669"/>
    <property type="project" value="TreeGrafter"/>
</dbReference>